<reference evidence="1 2" key="1">
    <citation type="submission" date="2018-09" db="EMBL/GenBank/DDBJ databases">
        <authorList>
            <person name="Grouzdev D.S."/>
            <person name="Krutkina M.S."/>
        </authorList>
    </citation>
    <scope>NUCLEOTIDE SEQUENCE [LARGE SCALE GENOMIC DNA]</scope>
    <source>
        <strain evidence="1 2">RmlP001</strain>
    </source>
</reference>
<keyword evidence="2" id="KW-1185">Reference proteome</keyword>
<accession>A0A4Q2R7J6</accession>
<dbReference type="AlphaFoldDB" id="A0A4Q2R7J6"/>
<gene>
    <name evidence="1" type="ORF">D3272_26465</name>
</gene>
<sequence>MLAALPREAFPDVQQQGSTLSVRYRIDHWMFNDAAGRSAFDRNAAQIVPDLFARFPLVDTVGIEADAATVDIRGHKGRAVAASVEFSRRTAAGIRWEAIDTASIEQLADAAWYGRGFERTP</sequence>
<proteinExistence type="predicted"/>
<reference evidence="1 2" key="2">
    <citation type="submission" date="2019-02" db="EMBL/GenBank/DDBJ databases">
        <title>'Lichenibacterium ramalinii' gen. nov. sp. nov., 'Lichenibacterium minor' gen. nov. sp. nov.</title>
        <authorList>
            <person name="Pankratov T."/>
        </authorList>
    </citation>
    <scope>NUCLEOTIDE SEQUENCE [LARGE SCALE GENOMIC DNA]</scope>
    <source>
        <strain evidence="1 2">RmlP001</strain>
    </source>
</reference>
<evidence type="ECO:0000313" key="1">
    <source>
        <dbReference type="EMBL" id="RYB01380.1"/>
    </source>
</evidence>
<dbReference type="EMBL" id="QYBC01000044">
    <property type="protein sequence ID" value="RYB01380.1"/>
    <property type="molecule type" value="Genomic_DNA"/>
</dbReference>
<organism evidence="1 2">
    <name type="scientific">Lichenibacterium ramalinae</name>
    <dbReference type="NCBI Taxonomy" id="2316527"/>
    <lineage>
        <taxon>Bacteria</taxon>
        <taxon>Pseudomonadati</taxon>
        <taxon>Pseudomonadota</taxon>
        <taxon>Alphaproteobacteria</taxon>
        <taxon>Hyphomicrobiales</taxon>
        <taxon>Lichenihabitantaceae</taxon>
        <taxon>Lichenibacterium</taxon>
    </lineage>
</organism>
<name>A0A4Q2R7J6_9HYPH</name>
<comment type="caution">
    <text evidence="1">The sequence shown here is derived from an EMBL/GenBank/DDBJ whole genome shotgun (WGS) entry which is preliminary data.</text>
</comment>
<dbReference type="Proteomes" id="UP000289411">
    <property type="component" value="Unassembled WGS sequence"/>
</dbReference>
<evidence type="ECO:0000313" key="2">
    <source>
        <dbReference type="Proteomes" id="UP000289411"/>
    </source>
</evidence>
<protein>
    <submittedName>
        <fullName evidence="1">Uncharacterized protein</fullName>
    </submittedName>
</protein>